<dbReference type="InterPro" id="IPR005850">
    <property type="entry name" value="GalP_Utransf_C"/>
</dbReference>
<dbReference type="InterPro" id="IPR000766">
    <property type="entry name" value="GalP_uridyl_Trfase_II"/>
</dbReference>
<evidence type="ECO:0000313" key="3">
    <source>
        <dbReference type="EMBL" id="ETJ34821.1"/>
    </source>
</evidence>
<feature type="domain" description="Galactose-1-phosphate uridyl transferase C-terminal" evidence="2">
    <location>
        <begin position="1"/>
        <end position="49"/>
    </location>
</feature>
<dbReference type="AlphaFoldDB" id="W1XXG4"/>
<comment type="caution">
    <text evidence="3">The sequence shown here is derived from an EMBL/GenBank/DDBJ whole genome shotgun (WGS) entry which is preliminary data.</text>
</comment>
<name>W1XXG4_9ZZZZ</name>
<protein>
    <submittedName>
        <fullName evidence="3">Galactose-1-phosphate uridylyltransferase</fullName>
    </submittedName>
</protein>
<evidence type="ECO:0000259" key="2">
    <source>
        <dbReference type="Pfam" id="PF02744"/>
    </source>
</evidence>
<organism evidence="3">
    <name type="scientific">human gut metagenome</name>
    <dbReference type="NCBI Taxonomy" id="408170"/>
    <lineage>
        <taxon>unclassified sequences</taxon>
        <taxon>metagenomes</taxon>
        <taxon>organismal metagenomes</taxon>
    </lineage>
</organism>
<reference evidence="3" key="1">
    <citation type="submission" date="2013-12" db="EMBL/GenBank/DDBJ databases">
        <title>A Varibaculum cambriense genome reconstructed from a premature infant gut community with otherwise low bacterial novelty that shifts toward anaerobic metabolism during the third week of life.</title>
        <authorList>
            <person name="Brown C.T."/>
            <person name="Sharon I."/>
            <person name="Thomas B.C."/>
            <person name="Castelle C.J."/>
            <person name="Morowitz M.J."/>
            <person name="Banfield J.F."/>
        </authorList>
    </citation>
    <scope>NUCLEOTIDE SEQUENCE</scope>
</reference>
<proteinExistence type="predicted"/>
<dbReference type="GO" id="GO:0006012">
    <property type="term" value="P:galactose metabolic process"/>
    <property type="evidence" value="ECO:0007669"/>
    <property type="project" value="InterPro"/>
</dbReference>
<dbReference type="PANTHER" id="PTHR39191:SF1">
    <property type="entry name" value="DUF4922 DOMAIN-CONTAINING PROTEIN"/>
    <property type="match status" value="1"/>
</dbReference>
<keyword evidence="3" id="KW-0808">Transferase</keyword>
<dbReference type="GO" id="GO:0008108">
    <property type="term" value="F:UDP-glucose:hexose-1-phosphate uridylyltransferase activity"/>
    <property type="evidence" value="ECO:0007669"/>
    <property type="project" value="InterPro"/>
</dbReference>
<keyword evidence="3" id="KW-0548">Nucleotidyltransferase</keyword>
<comment type="pathway">
    <text evidence="1">Carbohydrate metabolism.</text>
</comment>
<evidence type="ECO:0000256" key="1">
    <source>
        <dbReference type="ARBA" id="ARBA00005007"/>
    </source>
</evidence>
<dbReference type="Pfam" id="PF02744">
    <property type="entry name" value="GalP_UDP_tr_C"/>
    <property type="match status" value="1"/>
</dbReference>
<dbReference type="PANTHER" id="PTHR39191">
    <property type="entry name" value="GALACTOSE-1-PHOSPHATE URIDYLYLTRANSFERASE"/>
    <property type="match status" value="1"/>
</dbReference>
<accession>W1XXG4</accession>
<dbReference type="EMBL" id="AZMM01010766">
    <property type="protein sequence ID" value="ETJ34821.1"/>
    <property type="molecule type" value="Genomic_DNA"/>
</dbReference>
<dbReference type="GO" id="GO:0005737">
    <property type="term" value="C:cytoplasm"/>
    <property type="evidence" value="ECO:0007669"/>
    <property type="project" value="InterPro"/>
</dbReference>
<feature type="non-terminal residue" evidence="3">
    <location>
        <position position="1"/>
    </location>
</feature>
<gene>
    <name evidence="3" type="ORF">Q604_UNBC10766G0002</name>
</gene>
<sequence>FHPHNEVHHIKKENIGLIEVMGLAVLPARLKEELKLLKDALISRITDISNNESIAKHSDWYKYLLSKYESITEEN</sequence>